<dbReference type="EMBL" id="JAIWYP010000002">
    <property type="protein sequence ID" value="KAH3866653.1"/>
    <property type="molecule type" value="Genomic_DNA"/>
</dbReference>
<dbReference type="Proteomes" id="UP000828390">
    <property type="component" value="Unassembled WGS sequence"/>
</dbReference>
<feature type="compositionally biased region" description="Basic and acidic residues" evidence="1">
    <location>
        <begin position="27"/>
        <end position="47"/>
    </location>
</feature>
<feature type="compositionally biased region" description="Basic and acidic residues" evidence="1">
    <location>
        <begin position="55"/>
        <end position="95"/>
    </location>
</feature>
<protein>
    <submittedName>
        <fullName evidence="2">Uncharacterized protein</fullName>
    </submittedName>
</protein>
<feature type="compositionally biased region" description="Polar residues" evidence="1">
    <location>
        <begin position="142"/>
        <end position="154"/>
    </location>
</feature>
<name>A0A9D4RGI4_DREPO</name>
<comment type="caution">
    <text evidence="2">The sequence shown here is derived from an EMBL/GenBank/DDBJ whole genome shotgun (WGS) entry which is preliminary data.</text>
</comment>
<organism evidence="2 3">
    <name type="scientific">Dreissena polymorpha</name>
    <name type="common">Zebra mussel</name>
    <name type="synonym">Mytilus polymorpha</name>
    <dbReference type="NCBI Taxonomy" id="45954"/>
    <lineage>
        <taxon>Eukaryota</taxon>
        <taxon>Metazoa</taxon>
        <taxon>Spiralia</taxon>
        <taxon>Lophotrochozoa</taxon>
        <taxon>Mollusca</taxon>
        <taxon>Bivalvia</taxon>
        <taxon>Autobranchia</taxon>
        <taxon>Heteroconchia</taxon>
        <taxon>Euheterodonta</taxon>
        <taxon>Imparidentia</taxon>
        <taxon>Neoheterodontei</taxon>
        <taxon>Myida</taxon>
        <taxon>Dreissenoidea</taxon>
        <taxon>Dreissenidae</taxon>
        <taxon>Dreissena</taxon>
    </lineage>
</organism>
<reference evidence="2" key="2">
    <citation type="submission" date="2020-11" db="EMBL/GenBank/DDBJ databases">
        <authorList>
            <person name="McCartney M.A."/>
            <person name="Auch B."/>
            <person name="Kono T."/>
            <person name="Mallez S."/>
            <person name="Becker A."/>
            <person name="Gohl D.M."/>
            <person name="Silverstein K.A.T."/>
            <person name="Koren S."/>
            <person name="Bechman K.B."/>
            <person name="Herman A."/>
            <person name="Abrahante J.E."/>
            <person name="Garbe J."/>
        </authorList>
    </citation>
    <scope>NUCLEOTIDE SEQUENCE</scope>
    <source>
        <strain evidence="2">Duluth1</strain>
        <tissue evidence="2">Whole animal</tissue>
    </source>
</reference>
<sequence>MSVHLSVCPYIRQKERQIYGRWEERTDMQTERQLHERSEKGRTDGHKQIGIRRYGQTDRKTDSHRRDSRTDGHTEIRTHRRTDGHTNGGTERKTDTPTYIQQTDGRRDRQKDRHTERNTDKETDTRTDGNTDVRTDGHTHDVTISSLTRTECSE</sequence>
<accession>A0A9D4RGI4</accession>
<proteinExistence type="predicted"/>
<feature type="region of interest" description="Disordered" evidence="1">
    <location>
        <begin position="27"/>
        <end position="154"/>
    </location>
</feature>
<keyword evidence="3" id="KW-1185">Reference proteome</keyword>
<evidence type="ECO:0000313" key="2">
    <source>
        <dbReference type="EMBL" id="KAH3866653.1"/>
    </source>
</evidence>
<dbReference type="AlphaFoldDB" id="A0A9D4RGI4"/>
<gene>
    <name evidence="2" type="ORF">DPMN_029751</name>
</gene>
<reference evidence="2" key="1">
    <citation type="journal article" date="2019" name="bioRxiv">
        <title>The Genome of the Zebra Mussel, Dreissena polymorpha: A Resource for Invasive Species Research.</title>
        <authorList>
            <person name="McCartney M.A."/>
            <person name="Auch B."/>
            <person name="Kono T."/>
            <person name="Mallez S."/>
            <person name="Zhang Y."/>
            <person name="Obille A."/>
            <person name="Becker A."/>
            <person name="Abrahante J.E."/>
            <person name="Garbe J."/>
            <person name="Badalamenti J.P."/>
            <person name="Herman A."/>
            <person name="Mangelson H."/>
            <person name="Liachko I."/>
            <person name="Sullivan S."/>
            <person name="Sone E.D."/>
            <person name="Koren S."/>
            <person name="Silverstein K.A.T."/>
            <person name="Beckman K.B."/>
            <person name="Gohl D.M."/>
        </authorList>
    </citation>
    <scope>NUCLEOTIDE SEQUENCE</scope>
    <source>
        <strain evidence="2">Duluth1</strain>
        <tissue evidence="2">Whole animal</tissue>
    </source>
</reference>
<evidence type="ECO:0000256" key="1">
    <source>
        <dbReference type="SAM" id="MobiDB-lite"/>
    </source>
</evidence>
<feature type="compositionally biased region" description="Basic and acidic residues" evidence="1">
    <location>
        <begin position="104"/>
        <end position="141"/>
    </location>
</feature>
<evidence type="ECO:0000313" key="3">
    <source>
        <dbReference type="Proteomes" id="UP000828390"/>
    </source>
</evidence>